<name>Q49967_MYCLR</name>
<reference evidence="1" key="1">
    <citation type="submission" date="1994-09" db="EMBL/GenBank/DDBJ databases">
        <authorList>
            <person name="Robison K"/>
        </authorList>
    </citation>
    <scope>NUCLEOTIDE SEQUENCE</scope>
</reference>
<sequence>MHTGQMHGFLGPNSTEKCTTIHILLVLANTDSENTTTTTRRRHLDRPRRISPEDRLCARNCHAVVFANRNRNYRFAGPHAWRHRRELARRATKALRP</sequence>
<accession>Q49967</accession>
<dbReference type="PIR" id="T45192">
    <property type="entry name" value="T45192"/>
</dbReference>
<reference evidence="1" key="2">
    <citation type="submission" date="1995-05" db="EMBL/GenBank/DDBJ databases">
        <authorList>
            <person name="Smith D.R."/>
        </authorList>
    </citation>
    <scope>NUCLEOTIDE SEQUENCE</scope>
</reference>
<protein>
    <submittedName>
        <fullName evidence="1">TnrB</fullName>
    </submittedName>
</protein>
<proteinExistence type="predicted"/>
<dbReference type="AlphaFoldDB" id="Q49967"/>
<evidence type="ECO:0000313" key="1">
    <source>
        <dbReference type="EMBL" id="AAA62905.1"/>
    </source>
</evidence>
<organism evidence="1">
    <name type="scientific">Mycobacterium leprae</name>
    <dbReference type="NCBI Taxonomy" id="1769"/>
    <lineage>
        <taxon>Bacteria</taxon>
        <taxon>Bacillati</taxon>
        <taxon>Actinomycetota</taxon>
        <taxon>Actinomycetes</taxon>
        <taxon>Mycobacteriales</taxon>
        <taxon>Mycobacteriaceae</taxon>
        <taxon>Mycobacterium</taxon>
    </lineage>
</organism>
<dbReference type="EMBL" id="U15180">
    <property type="protein sequence ID" value="AAA62905.1"/>
    <property type="molecule type" value="Genomic_DNA"/>
</dbReference>